<sequence>MRGLLAGTVVSTFALAGVSLMAPPVRIAERIGATDLSDANAQVPPQDFAAPEAASAPASPEPAQEPPAQEPMVPAPGDAEPPAPIPEAEPQPADRPETPIVEPPAGSEFTRERPDTEPMAPAVEPAPEAPEVASPSVPEADATPRPSDGLPAPVPEAATSIPDGIDAPTEGSESLPQAVEDENPARLGEGLDQMVDSPDASPAIDRSITQPPAIAPAPPAESGIVTPASEPAADVAQPGADLPKVIAVEPEPDTPSQDELGVQTGLTAPGNGAIRLPRIGDPVQEQAEPAEEVEQAEAPATVTALERFAVRVERADGAPVVAVVLADEPDAPMKAEEIAAIGQPVTVAVDPLAPNAAARARALRAAGLEVAILFPDMPANAAASDVEIAWQGFLEAVPEAIGIVSLPTSPLQKDRTLAQHVAELAAEDGRALVSVKRGLNAARQVAESLGVPSASIDRLLDARGESRLSIRRYLDMAALDARRSGEVVVLGRARPETVASLKAWVADGASNMVVAPVSAVLLSRQ</sequence>
<dbReference type="Gene3D" id="3.20.20.370">
    <property type="entry name" value="Glycoside hydrolase/deacetylase"/>
    <property type="match status" value="1"/>
</dbReference>
<protein>
    <submittedName>
        <fullName evidence="2">Polysaccharide deacetylase 2 family uncharacterized protein YibQ</fullName>
    </submittedName>
</protein>
<organism evidence="2 3">
    <name type="scientific">Albidovulum inexpectatum</name>
    <dbReference type="NCBI Taxonomy" id="196587"/>
    <lineage>
        <taxon>Bacteria</taxon>
        <taxon>Pseudomonadati</taxon>
        <taxon>Pseudomonadota</taxon>
        <taxon>Alphaproteobacteria</taxon>
        <taxon>Rhodobacterales</taxon>
        <taxon>Paracoccaceae</taxon>
        <taxon>Albidovulum</taxon>
    </lineage>
</organism>
<dbReference type="PANTHER" id="PTHR30105">
    <property type="entry name" value="UNCHARACTERIZED YIBQ-RELATED"/>
    <property type="match status" value="1"/>
</dbReference>
<dbReference type="AlphaFoldDB" id="A0A2S5JK97"/>
<feature type="compositionally biased region" description="Low complexity" evidence="1">
    <location>
        <begin position="120"/>
        <end position="140"/>
    </location>
</feature>
<dbReference type="InterPro" id="IPR011330">
    <property type="entry name" value="Glyco_hydro/deAcase_b/a-brl"/>
</dbReference>
<comment type="caution">
    <text evidence="2">The sequence shown here is derived from an EMBL/GenBank/DDBJ whole genome shotgun (WGS) entry which is preliminary data.</text>
</comment>
<dbReference type="Proteomes" id="UP000239736">
    <property type="component" value="Unassembled WGS sequence"/>
</dbReference>
<name>A0A2S5JK97_9RHOB</name>
<feature type="compositionally biased region" description="Pro residues" evidence="1">
    <location>
        <begin position="79"/>
        <end position="89"/>
    </location>
</feature>
<dbReference type="EMBL" id="PRDS01000002">
    <property type="protein sequence ID" value="PPB81685.1"/>
    <property type="molecule type" value="Genomic_DNA"/>
</dbReference>
<dbReference type="PANTHER" id="PTHR30105:SF2">
    <property type="entry name" value="DIVERGENT POLYSACCHARIDE DEACETYLASE SUPERFAMILY"/>
    <property type="match status" value="1"/>
</dbReference>
<gene>
    <name evidence="2" type="ORF">LV82_00897</name>
</gene>
<feature type="region of interest" description="Disordered" evidence="1">
    <location>
        <begin position="38"/>
        <end position="236"/>
    </location>
</feature>
<feature type="compositionally biased region" description="Pro residues" evidence="1">
    <location>
        <begin position="59"/>
        <end position="69"/>
    </location>
</feature>
<evidence type="ECO:0000313" key="2">
    <source>
        <dbReference type="EMBL" id="PPB81685.1"/>
    </source>
</evidence>
<keyword evidence="3" id="KW-1185">Reference proteome</keyword>
<evidence type="ECO:0000313" key="3">
    <source>
        <dbReference type="Proteomes" id="UP000239736"/>
    </source>
</evidence>
<proteinExistence type="predicted"/>
<dbReference type="GO" id="GO:0005975">
    <property type="term" value="P:carbohydrate metabolic process"/>
    <property type="evidence" value="ECO:0007669"/>
    <property type="project" value="InterPro"/>
</dbReference>
<feature type="compositionally biased region" description="Low complexity" evidence="1">
    <location>
        <begin position="49"/>
        <end position="58"/>
    </location>
</feature>
<reference evidence="2 3" key="1">
    <citation type="submission" date="2018-01" db="EMBL/GenBank/DDBJ databases">
        <title>Genomic Encyclopedia of Archaeal and Bacterial Type Strains, Phase II (KMG-II): from individual species to whole genera.</title>
        <authorList>
            <person name="Goeker M."/>
        </authorList>
    </citation>
    <scope>NUCLEOTIDE SEQUENCE [LARGE SCALE GENOMIC DNA]</scope>
    <source>
        <strain evidence="2 3">DSM 12048</strain>
    </source>
</reference>
<dbReference type="SUPFAM" id="SSF88713">
    <property type="entry name" value="Glycoside hydrolase/deacetylase"/>
    <property type="match status" value="1"/>
</dbReference>
<evidence type="ECO:0000256" key="1">
    <source>
        <dbReference type="SAM" id="MobiDB-lite"/>
    </source>
</evidence>
<accession>A0A2S5JK97</accession>
<dbReference type="Pfam" id="PF04748">
    <property type="entry name" value="Polysacc_deac_2"/>
    <property type="match status" value="1"/>
</dbReference>
<dbReference type="InterPro" id="IPR006837">
    <property type="entry name" value="Divergent_DAC"/>
</dbReference>